<dbReference type="SUPFAM" id="SSF52402">
    <property type="entry name" value="Adenine nucleotide alpha hydrolases-like"/>
    <property type="match status" value="1"/>
</dbReference>
<organism evidence="2 3">
    <name type="scientific">candidate division WOR-3 bacterium JGI_Cruoil_03_44_89</name>
    <dbReference type="NCBI Taxonomy" id="1973748"/>
    <lineage>
        <taxon>Bacteria</taxon>
        <taxon>Bacteria division WOR-3</taxon>
    </lineage>
</organism>
<dbReference type="Proteomes" id="UP000215215">
    <property type="component" value="Unassembled WGS sequence"/>
</dbReference>
<reference evidence="2 3" key="1">
    <citation type="submission" date="2017-07" db="EMBL/GenBank/DDBJ databases">
        <title>Recovery of genomes from metagenomes via a dereplication, aggregation, and scoring strategy.</title>
        <authorList>
            <person name="Sieber C.M."/>
            <person name="Probst A.J."/>
            <person name="Sharrar A."/>
            <person name="Thomas B.C."/>
            <person name="Hess M."/>
            <person name="Tringe S.G."/>
            <person name="Banfield J.F."/>
        </authorList>
    </citation>
    <scope>NUCLEOTIDE SEQUENCE [LARGE SCALE GENOMIC DNA]</scope>
    <source>
        <strain evidence="2">JGI_Cruoil_03_44_89</strain>
    </source>
</reference>
<dbReference type="PANTHER" id="PTHR11933">
    <property type="entry name" value="TRNA 5-METHYLAMINOMETHYL-2-THIOURIDYLATE -METHYLTRANSFERASE"/>
    <property type="match status" value="1"/>
</dbReference>
<accession>A0A235BQV1</accession>
<dbReference type="PANTHER" id="PTHR11933:SF6">
    <property type="entry name" value="THIL AANH DOMAIN-CONTAINING PROTEIN"/>
    <property type="match status" value="1"/>
</dbReference>
<dbReference type="Gene3D" id="3.40.50.620">
    <property type="entry name" value="HUPs"/>
    <property type="match status" value="1"/>
</dbReference>
<gene>
    <name evidence="2" type="ORF">CH333_09035</name>
</gene>
<dbReference type="AlphaFoldDB" id="A0A235BQV1"/>
<evidence type="ECO:0000259" key="1">
    <source>
        <dbReference type="Pfam" id="PF18297"/>
    </source>
</evidence>
<evidence type="ECO:0000313" key="2">
    <source>
        <dbReference type="EMBL" id="OYD14097.1"/>
    </source>
</evidence>
<name>A0A235BQV1_UNCW3</name>
<feature type="domain" description="NFACT protein RNA binding" evidence="1">
    <location>
        <begin position="222"/>
        <end position="284"/>
    </location>
</feature>
<proteinExistence type="predicted"/>
<evidence type="ECO:0000313" key="3">
    <source>
        <dbReference type="Proteomes" id="UP000215215"/>
    </source>
</evidence>
<dbReference type="Pfam" id="PF03054">
    <property type="entry name" value="tRNA_Me_trans"/>
    <property type="match status" value="1"/>
</dbReference>
<dbReference type="InterPro" id="IPR014729">
    <property type="entry name" value="Rossmann-like_a/b/a_fold"/>
</dbReference>
<dbReference type="EMBL" id="NOZQ01000206">
    <property type="protein sequence ID" value="OYD14097.1"/>
    <property type="molecule type" value="Genomic_DNA"/>
</dbReference>
<dbReference type="InterPro" id="IPR059101">
    <property type="entry name" value="NFACT-R_2"/>
</dbReference>
<dbReference type="Pfam" id="PF18297">
    <property type="entry name" value="NFACT-R_2"/>
    <property type="match status" value="1"/>
</dbReference>
<sequence length="314" mass="35127">MRAVSLFSGGLDSILSVKLVQLQNIDVYGIYILTPFNSSGEESAESAADYLRIPLKVIHTGDDYMDVILSPKYGYGKNMNPCIDCKLFMYRKAKEYCEEVGAKFFITGEVVGERPMSQSKTVLLRMEKNAGCGEMVLRPLSAKLLPPTIAEKENVVDRMRLCNISGRSRKPHIELANLLGIELIPTPAGGCLLTDPVFSLRLRESIEHEEVSSRFMELLSVGRHFRLPSGERLVVSRTKEEKEKLCEFATPGHTLFEAGNIVGLLINGKDREQAAAIMARYAHTNRVHYKRGRKKGYVTPGVLNDALLSKYRIE</sequence>
<comment type="caution">
    <text evidence="2">The sequence shown here is derived from an EMBL/GenBank/DDBJ whole genome shotgun (WGS) entry which is preliminary data.</text>
</comment>
<protein>
    <recommendedName>
        <fullName evidence="1">NFACT protein RNA binding domain-containing protein</fullName>
    </recommendedName>
</protein>